<dbReference type="AlphaFoldDB" id="A0A317XN28"/>
<evidence type="ECO:0000313" key="2">
    <source>
        <dbReference type="Proteomes" id="UP000246740"/>
    </source>
</evidence>
<keyword evidence="2" id="KW-1185">Reference proteome</keyword>
<evidence type="ECO:0000313" key="1">
    <source>
        <dbReference type="EMBL" id="PWY98730.1"/>
    </source>
</evidence>
<name>A0A317XN28_9BASI</name>
<gene>
    <name evidence="1" type="ORF">BCV70DRAFT_149571</name>
</gene>
<dbReference type="PANTHER" id="PTHR28139:SF1">
    <property type="entry name" value="UPF0768 PROTEIN YBL029C-A"/>
    <property type="match status" value="1"/>
</dbReference>
<organism evidence="1 2">
    <name type="scientific">Testicularia cyperi</name>
    <dbReference type="NCBI Taxonomy" id="1882483"/>
    <lineage>
        <taxon>Eukaryota</taxon>
        <taxon>Fungi</taxon>
        <taxon>Dikarya</taxon>
        <taxon>Basidiomycota</taxon>
        <taxon>Ustilaginomycotina</taxon>
        <taxon>Ustilaginomycetes</taxon>
        <taxon>Ustilaginales</taxon>
        <taxon>Anthracoideaceae</taxon>
        <taxon>Testicularia</taxon>
    </lineage>
</organism>
<feature type="non-terminal residue" evidence="1">
    <location>
        <position position="1"/>
    </location>
</feature>
<dbReference type="Proteomes" id="UP000246740">
    <property type="component" value="Unassembled WGS sequence"/>
</dbReference>
<dbReference type="PANTHER" id="PTHR28139">
    <property type="entry name" value="UPF0768 PROTEIN YBL029C-A"/>
    <property type="match status" value="1"/>
</dbReference>
<dbReference type="InParanoid" id="A0A317XN28"/>
<protein>
    <submittedName>
        <fullName evidence="1">Uncharacterized protein</fullName>
    </submittedName>
</protein>
<sequence length="88" mass="9983">FCFFIPVIFGCPTKIKQESGQAHVCPRCHNAQVVPAKAKTWFELCWIPLIPMKSKHIFYCNICQWQAPQDGGYQPPPAQGGFGYQQPQ</sequence>
<reference evidence="1 2" key="1">
    <citation type="journal article" date="2018" name="Mol. Biol. Evol.">
        <title>Broad Genomic Sampling Reveals a Smut Pathogenic Ancestry of the Fungal Clade Ustilaginomycotina.</title>
        <authorList>
            <person name="Kijpornyongpan T."/>
            <person name="Mondo S.J."/>
            <person name="Barry K."/>
            <person name="Sandor L."/>
            <person name="Lee J."/>
            <person name="Lipzen A."/>
            <person name="Pangilinan J."/>
            <person name="LaButti K."/>
            <person name="Hainaut M."/>
            <person name="Henrissat B."/>
            <person name="Grigoriev I.V."/>
            <person name="Spatafora J.W."/>
            <person name="Aime M.C."/>
        </authorList>
    </citation>
    <scope>NUCLEOTIDE SEQUENCE [LARGE SCALE GENOMIC DNA]</scope>
    <source>
        <strain evidence="1 2">MCA 3645</strain>
    </source>
</reference>
<feature type="non-terminal residue" evidence="1">
    <location>
        <position position="88"/>
    </location>
</feature>
<dbReference type="STRING" id="1882483.A0A317XN28"/>
<proteinExistence type="predicted"/>
<dbReference type="OrthoDB" id="5545479at2759"/>
<accession>A0A317XN28</accession>
<dbReference type="EMBL" id="KZ819197">
    <property type="protein sequence ID" value="PWY98730.1"/>
    <property type="molecule type" value="Genomic_DNA"/>
</dbReference>